<accession>A0A1R2B5J1</accession>
<feature type="domain" description="5'-3' exoribonuclease 1 SH3-like" evidence="7">
    <location>
        <begin position="1055"/>
        <end position="1098"/>
    </location>
</feature>
<dbReference type="Proteomes" id="UP000187209">
    <property type="component" value="Unassembled WGS sequence"/>
</dbReference>
<evidence type="ECO:0000259" key="7">
    <source>
        <dbReference type="Pfam" id="PF18129"/>
    </source>
</evidence>
<dbReference type="GO" id="GO:0003723">
    <property type="term" value="F:RNA binding"/>
    <property type="evidence" value="ECO:0007669"/>
    <property type="project" value="TreeGrafter"/>
</dbReference>
<reference evidence="10 11" key="1">
    <citation type="submission" date="2016-11" db="EMBL/GenBank/DDBJ databases">
        <title>The macronuclear genome of Stentor coeruleus: a giant cell with tiny introns.</title>
        <authorList>
            <person name="Slabodnick M."/>
            <person name="Ruby J.G."/>
            <person name="Reiff S.B."/>
            <person name="Swart E.C."/>
            <person name="Gosai S."/>
            <person name="Prabakaran S."/>
            <person name="Witkowska E."/>
            <person name="Larue G.E."/>
            <person name="Fisher S."/>
            <person name="Freeman R.M."/>
            <person name="Gunawardena J."/>
            <person name="Chu W."/>
            <person name="Stover N.A."/>
            <person name="Gregory B.D."/>
            <person name="Nowacki M."/>
            <person name="Derisi J."/>
            <person name="Roy S.W."/>
            <person name="Marshall W.F."/>
            <person name="Sood P."/>
        </authorList>
    </citation>
    <scope>NUCLEOTIDE SEQUENCE [LARGE SCALE GENOMIC DNA]</scope>
    <source>
        <strain evidence="10">WM001</strain>
    </source>
</reference>
<feature type="domain" description="Xrn1 N-terminal" evidence="5">
    <location>
        <begin position="1"/>
        <end position="225"/>
    </location>
</feature>
<dbReference type="CDD" id="cd18673">
    <property type="entry name" value="PIN_XRN1-2-like"/>
    <property type="match status" value="1"/>
</dbReference>
<evidence type="ECO:0000259" key="6">
    <source>
        <dbReference type="Pfam" id="PF17846"/>
    </source>
</evidence>
<evidence type="ECO:0000313" key="11">
    <source>
        <dbReference type="Proteomes" id="UP000187209"/>
    </source>
</evidence>
<protein>
    <submittedName>
        <fullName evidence="10">Uncharacterized protein</fullName>
    </submittedName>
</protein>
<proteinExistence type="inferred from homology"/>
<keyword evidence="1" id="KW-0540">Nuclease</keyword>
<dbReference type="InterPro" id="IPR041106">
    <property type="entry name" value="XRN1_D2_D3"/>
</dbReference>
<dbReference type="EMBL" id="MPUH01000944">
    <property type="protein sequence ID" value="OMJ71935.1"/>
    <property type="molecule type" value="Genomic_DNA"/>
</dbReference>
<sequence>MGIPKFYRWLSERYPLIGQPISNIPDIDNLYLDMNGIIHTSAHSNTLGHLIPHLSSSIEMHDMLRKAFSYIEMIFQLVKPKKLFYLALDGVAPRAKMNNQRERRYKFIYEVNEFIAKEKKNGRRTVDDWFDSCNISPGTDYMCSLNEHILCFIKWKIVNDDNWRKVRVIFSGSDVPGEGEHKIMRFIRNNRGEANVRHCIYGLDADLILLGLLSHEPYVVILREEVSIGSFRSLQPRKNVTDPPKFECLFINLLREYLGLEFSCIKGIDLERLIDDFVVLMLFVGNDFIPRLPTFEISEGAVDKLFELYKHFWPQNGYLSQSGVINWGVLRAFIVEFPHYEAEIIKKRIKTKIQRKRETPMAPTSKVLNIKEIMGEFKNQEEEPVEELGEVTESPATRSLKQTLETYFDRGIDHLKKYYYTFVLGLDADLPGKEKIKEMVAKYLEGLQWVMNYYFKGEKDWQWYYPFHYAPLISDFYDCNFEVNEFAVREPYFALEQLLGVIPPGSKNLLPEAYAEIMNDPEFVEYFPNKPTIEYDPMCAKVGWESLKIKVPFVPYDLLIQKARQISGSFKNNIVRTDLAIDYNPREPSHFVQSTIPTLLPDFDCCVKITELNYGNNVFEPFLPEGTNEKLGGFPTLYNVPFTHELKYVGVNKFQGASSRESLVLNFENVPSNFKETYDLLYNKVMYFEYPNCELGLVMGLSNEEEVMPKLTQKDLEYYEMNEIQYIQSIRSSLETCMLYAQGTIVKPTLGIVVHYYPLSAIKRTLKGKLVAEWTNFESFAPLELVMKDRLPGHPRDLTGPSSLQEEFPTGTRVILVKKERLGCLGEVTGYSGNNIQVRVIKKPKNIVSDISKLSSFHDEKYYSVRELSAKVHKPIGLVNKVMGSIKIKVKLPGKTKVLEIGLNLKHDRDYVSVLRWARWGGYWGNSEDWEYSAQALHILQSYTETFPQLWSALENCWVKNKRNFNLEDLFAYSKPPTREVERVALWVCKQPSYKEPWASLYSQYLCETVIENIGKLALSAKNELVNDIENFNPNHIFIPSKPWCPLFTDKILEYKLGNRVVNLNPFYHQFIPFGAEGTIISLLDAQHAEVLWDDLIIKSRRVVIPVQNLLNLTVPYMIMKRANIEKMPIFRTKTFDDKSFRPEVFKKMQDETPEGILTRALSEIKITDLPLNPNAAEFNFESLTGEVQPPSGLEFPMPSFK</sequence>
<feature type="domain" description="Xrn1 helical" evidence="6">
    <location>
        <begin position="268"/>
        <end position="572"/>
    </location>
</feature>
<keyword evidence="3" id="KW-0269">Exonuclease</keyword>
<feature type="domain" description="5'-3' exoribonuclease 1 D1" evidence="8">
    <location>
        <begin position="628"/>
        <end position="787"/>
    </location>
</feature>
<dbReference type="Gene3D" id="1.25.40.1050">
    <property type="match status" value="1"/>
</dbReference>
<dbReference type="GO" id="GO:0004534">
    <property type="term" value="F:5'-3' RNA exonuclease activity"/>
    <property type="evidence" value="ECO:0007669"/>
    <property type="project" value="TreeGrafter"/>
</dbReference>
<dbReference type="Gene3D" id="2.170.260.40">
    <property type="match status" value="1"/>
</dbReference>
<comment type="similarity">
    <text evidence="4">Belongs to the 5'-3' exonuclease family.</text>
</comment>
<dbReference type="Pfam" id="PF03159">
    <property type="entry name" value="XRN_N"/>
    <property type="match status" value="1"/>
</dbReference>
<dbReference type="InterPro" id="IPR041385">
    <property type="entry name" value="SH3_12"/>
</dbReference>
<dbReference type="Pfam" id="PF18332">
    <property type="entry name" value="XRN1_D1"/>
    <property type="match status" value="1"/>
</dbReference>
<dbReference type="PANTHER" id="PTHR12341">
    <property type="entry name" value="5'-&gt;3' EXORIBONUCLEASE"/>
    <property type="match status" value="1"/>
</dbReference>
<dbReference type="Pfam" id="PF18334">
    <property type="entry name" value="XRN1_D2_D3"/>
    <property type="match status" value="1"/>
</dbReference>
<evidence type="ECO:0000256" key="3">
    <source>
        <dbReference type="ARBA" id="ARBA00022839"/>
    </source>
</evidence>
<dbReference type="Pfam" id="PF18129">
    <property type="entry name" value="SH3_12"/>
    <property type="match status" value="1"/>
</dbReference>
<gene>
    <name evidence="10" type="ORF">SteCoe_29751</name>
</gene>
<dbReference type="InterPro" id="IPR047007">
    <property type="entry name" value="XRN1_D1_sf"/>
</dbReference>
<evidence type="ECO:0000256" key="1">
    <source>
        <dbReference type="ARBA" id="ARBA00022722"/>
    </source>
</evidence>
<dbReference type="GO" id="GO:0000956">
    <property type="term" value="P:nuclear-transcribed mRNA catabolic process"/>
    <property type="evidence" value="ECO:0007669"/>
    <property type="project" value="TreeGrafter"/>
</dbReference>
<dbReference type="Gene3D" id="3.40.50.12390">
    <property type="match status" value="2"/>
</dbReference>
<evidence type="ECO:0000256" key="4">
    <source>
        <dbReference type="ARBA" id="ARBA00038299"/>
    </source>
</evidence>
<keyword evidence="11" id="KW-1185">Reference proteome</keyword>
<name>A0A1R2B5J1_9CILI</name>
<dbReference type="PANTHER" id="PTHR12341:SF7">
    <property type="entry name" value="5'-3' EXORIBONUCLEASE 1"/>
    <property type="match status" value="1"/>
</dbReference>
<dbReference type="Pfam" id="PF17846">
    <property type="entry name" value="XRN_M"/>
    <property type="match status" value="1"/>
</dbReference>
<dbReference type="InterPro" id="IPR041412">
    <property type="entry name" value="Xrn1_helical"/>
</dbReference>
<evidence type="ECO:0000259" key="5">
    <source>
        <dbReference type="Pfam" id="PF03159"/>
    </source>
</evidence>
<dbReference type="Gene3D" id="2.30.30.750">
    <property type="match status" value="1"/>
</dbReference>
<dbReference type="AlphaFoldDB" id="A0A1R2B5J1"/>
<dbReference type="InterPro" id="IPR027073">
    <property type="entry name" value="5_3_exoribonuclease"/>
</dbReference>
<evidence type="ECO:0000259" key="8">
    <source>
        <dbReference type="Pfam" id="PF18332"/>
    </source>
</evidence>
<keyword evidence="2" id="KW-0378">Hydrolase</keyword>
<comment type="caution">
    <text evidence="10">The sequence shown here is derived from an EMBL/GenBank/DDBJ whole genome shotgun (WGS) entry which is preliminary data.</text>
</comment>
<organism evidence="10 11">
    <name type="scientific">Stentor coeruleus</name>
    <dbReference type="NCBI Taxonomy" id="5963"/>
    <lineage>
        <taxon>Eukaryota</taxon>
        <taxon>Sar</taxon>
        <taxon>Alveolata</taxon>
        <taxon>Ciliophora</taxon>
        <taxon>Postciliodesmatophora</taxon>
        <taxon>Heterotrichea</taxon>
        <taxon>Heterotrichida</taxon>
        <taxon>Stentoridae</taxon>
        <taxon>Stentor</taxon>
    </lineage>
</organism>
<dbReference type="InterPro" id="IPR040992">
    <property type="entry name" value="XRN1_D1"/>
</dbReference>
<feature type="domain" description="Exoribonuclease Xrn1 D2/D3" evidence="9">
    <location>
        <begin position="804"/>
        <end position="1024"/>
    </location>
</feature>
<dbReference type="InterPro" id="IPR047008">
    <property type="entry name" value="XRN1_SH3_sf"/>
</dbReference>
<dbReference type="GO" id="GO:0005634">
    <property type="term" value="C:nucleus"/>
    <property type="evidence" value="ECO:0007669"/>
    <property type="project" value="TreeGrafter"/>
</dbReference>
<evidence type="ECO:0000259" key="9">
    <source>
        <dbReference type="Pfam" id="PF18334"/>
    </source>
</evidence>
<dbReference type="OrthoDB" id="372487at2759"/>
<evidence type="ECO:0000313" key="10">
    <source>
        <dbReference type="EMBL" id="OMJ71935.1"/>
    </source>
</evidence>
<evidence type="ECO:0000256" key="2">
    <source>
        <dbReference type="ARBA" id="ARBA00022801"/>
    </source>
</evidence>
<dbReference type="InterPro" id="IPR004859">
    <property type="entry name" value="Xrn1_N"/>
</dbReference>